<name>A0A9E8NGZ9_9BACT</name>
<dbReference type="Gene3D" id="6.10.260.10">
    <property type="match status" value="1"/>
</dbReference>
<dbReference type="InterPro" id="IPR008631">
    <property type="entry name" value="Glycogen_synth"/>
</dbReference>
<evidence type="ECO:0000256" key="2">
    <source>
        <dbReference type="ARBA" id="ARBA00022679"/>
    </source>
</evidence>
<dbReference type="Proteomes" id="UP001164653">
    <property type="component" value="Chromosome"/>
</dbReference>
<dbReference type="PANTHER" id="PTHR10176:SF3">
    <property type="entry name" value="GLYCOGEN [STARCH] SYNTHASE"/>
    <property type="match status" value="1"/>
</dbReference>
<evidence type="ECO:0000256" key="1">
    <source>
        <dbReference type="ARBA" id="ARBA00022676"/>
    </source>
</evidence>
<dbReference type="AlphaFoldDB" id="A0A9E8NGZ9"/>
<keyword evidence="4" id="KW-1185">Reference proteome</keyword>
<organism evidence="3 4">
    <name type="scientific">Dyadobacter pollutisoli</name>
    <dbReference type="NCBI Taxonomy" id="2910158"/>
    <lineage>
        <taxon>Bacteria</taxon>
        <taxon>Pseudomonadati</taxon>
        <taxon>Bacteroidota</taxon>
        <taxon>Cytophagia</taxon>
        <taxon>Cytophagales</taxon>
        <taxon>Spirosomataceae</taxon>
        <taxon>Dyadobacter</taxon>
    </lineage>
</organism>
<dbReference type="GO" id="GO:0004373">
    <property type="term" value="F:alpha-1,4-glucan glucosyltransferase (UDP-glucose donor) activity"/>
    <property type="evidence" value="ECO:0007669"/>
    <property type="project" value="InterPro"/>
</dbReference>
<dbReference type="GO" id="GO:0005737">
    <property type="term" value="C:cytoplasm"/>
    <property type="evidence" value="ECO:0007669"/>
    <property type="project" value="TreeGrafter"/>
</dbReference>
<dbReference type="GO" id="GO:0005978">
    <property type="term" value="P:glycogen biosynthetic process"/>
    <property type="evidence" value="ECO:0007669"/>
    <property type="project" value="InterPro"/>
</dbReference>
<dbReference type="Pfam" id="PF05693">
    <property type="entry name" value="Glycogen_syn"/>
    <property type="match status" value="1"/>
</dbReference>
<keyword evidence="2" id="KW-0808">Transferase</keyword>
<gene>
    <name evidence="3" type="ORF">ON006_10890</name>
</gene>
<reference evidence="3" key="1">
    <citation type="submission" date="2022-11" db="EMBL/GenBank/DDBJ databases">
        <title>Dyadobacter pollutisoli sp. nov., isolated from plastic dumped soil.</title>
        <authorList>
            <person name="Kim J.M."/>
            <person name="Kim K.R."/>
            <person name="Lee J.K."/>
            <person name="Hao L."/>
            <person name="Jeon C.O."/>
        </authorList>
    </citation>
    <scope>NUCLEOTIDE SEQUENCE</scope>
    <source>
        <strain evidence="3">U1</strain>
    </source>
</reference>
<dbReference type="PANTHER" id="PTHR10176">
    <property type="entry name" value="GLYCOGEN SYNTHASE"/>
    <property type="match status" value="1"/>
</dbReference>
<dbReference type="KEGG" id="dpf:ON006_10890"/>
<keyword evidence="1" id="KW-0328">Glycosyltransferase</keyword>
<dbReference type="SUPFAM" id="SSF53756">
    <property type="entry name" value="UDP-Glycosyltransferase/glycogen phosphorylase"/>
    <property type="match status" value="1"/>
</dbReference>
<evidence type="ECO:0000313" key="3">
    <source>
        <dbReference type="EMBL" id="WAC14441.1"/>
    </source>
</evidence>
<sequence length="604" mass="69747">MKPNTLLFEIAWEVCNQIGGIFTYIKSKVPTMLDTYGDNYMLIGPYIPEKAKLDFRPVREIENVALAEAVQHVRSLGYEVHYGYWLLNEARPKVLLIKPSIHGEHLNDAKTTLWKNHGISTIEKDPLTDQVIAFGEITKILLTKFIENLEISQDVIAHYHEWMSAGSLTGLMREKIRLATVFTAHATLLGRYLAPNEEHYCPKKHSYNWLQKAKQYGIESRVALERTAARSAHTLVANSDITARECEAFFERSPDNVIRSGIHKKPGVGHEVFEQHLLHRAKIDAFVKAVFFPSYHIKTEKMLYFFSSGRYEFRNKGFNITLESMARLNAELIRRKSDLTIVFFMISKQPFQTIRPDVLEARQRFHDLQKICKSISAKLGPRIYSNVTSATGHKLPDLNELIDEDLQQTWRQALANFKREGLPPVSTHQLENHDEIAEFCQRNGLNNEAHNPVKVIYHADFIERTTSLFSLDYLEFVRGCHLGIFPSLYEPWGYAPMETIMHGTPVVTSDLSGFGKYIRTMVPSDKDHEVKIVDRQGKSEEEAIAQLTETLHDFVETFEKNQYIPRASLPKHILDTFCWSELQQRYHENYKLALMRYQPVADLY</sequence>
<protein>
    <submittedName>
        <fullName evidence="3">Glycogen synthase</fullName>
    </submittedName>
</protein>
<proteinExistence type="predicted"/>
<dbReference type="RefSeq" id="WP_244819808.1">
    <property type="nucleotide sequence ID" value="NZ_CP112998.1"/>
</dbReference>
<dbReference type="EMBL" id="CP112998">
    <property type="protein sequence ID" value="WAC14441.1"/>
    <property type="molecule type" value="Genomic_DNA"/>
</dbReference>
<accession>A0A9E8NGZ9</accession>
<evidence type="ECO:0000313" key="4">
    <source>
        <dbReference type="Proteomes" id="UP001164653"/>
    </source>
</evidence>
<dbReference type="Gene3D" id="3.40.50.2000">
    <property type="entry name" value="Glycogen Phosphorylase B"/>
    <property type="match status" value="2"/>
</dbReference>